<organism evidence="1">
    <name type="scientific">Candidatus Electrothrix aestuarii</name>
    <dbReference type="NCBI Taxonomy" id="3062594"/>
    <lineage>
        <taxon>Bacteria</taxon>
        <taxon>Pseudomonadati</taxon>
        <taxon>Thermodesulfobacteriota</taxon>
        <taxon>Desulfobulbia</taxon>
        <taxon>Desulfobulbales</taxon>
        <taxon>Desulfobulbaceae</taxon>
        <taxon>Candidatus Electrothrix</taxon>
    </lineage>
</organism>
<reference evidence="1" key="1">
    <citation type="journal article" date="2024" name="Syst. Appl. Microbiol.">
        <title>First single-strain enrichments of Electrothrix cable bacteria, description of E. aestuarii sp. nov. and E. rattekaaiensis sp. nov., and proposal of a cable bacteria taxonomy following the rules of the SeqCode.</title>
        <authorList>
            <person name="Plum-Jensen L.E."/>
            <person name="Schramm A."/>
            <person name="Marshall I.P.G."/>
        </authorList>
    </citation>
    <scope>NUCLEOTIDE SEQUENCE</scope>
    <source>
        <strain evidence="1">Rat1</strain>
    </source>
</reference>
<dbReference type="NCBIfam" id="NF045718">
    <property type="entry name" value="two_CW_domain"/>
    <property type="match status" value="1"/>
</dbReference>
<accession>A0AAU8LVT4</accession>
<name>A0AAU8LVT4_9BACT</name>
<dbReference type="EMBL" id="CP159373">
    <property type="protein sequence ID" value="XCN73286.1"/>
    <property type="molecule type" value="Genomic_DNA"/>
</dbReference>
<proteinExistence type="predicted"/>
<dbReference type="AlphaFoldDB" id="A0AAU8LVT4"/>
<gene>
    <name evidence="1" type="ORF">Q3M24_00560</name>
</gene>
<dbReference type="InterPro" id="IPR054687">
    <property type="entry name" value="Two-CW_dom"/>
</dbReference>
<sequence>MQDAEINCWEFKNCGREPGGIKSSELGVCPVSTHNELDGIHSGTNGGRCCWIFYGAFSCRGEEAKSFDEHIAICRTCDFYIKACESEEILVVL</sequence>
<reference evidence="1" key="2">
    <citation type="submission" date="2024-06" db="EMBL/GenBank/DDBJ databases">
        <authorList>
            <person name="Plum-Jensen L.E."/>
            <person name="Schramm A."/>
            <person name="Marshall I.P.G."/>
        </authorList>
    </citation>
    <scope>NUCLEOTIDE SEQUENCE</scope>
    <source>
        <strain evidence="1">Rat1</strain>
    </source>
</reference>
<evidence type="ECO:0000313" key="1">
    <source>
        <dbReference type="EMBL" id="XCN73286.1"/>
    </source>
</evidence>
<dbReference type="KEGG" id="eaj:Q3M24_00560"/>
<protein>
    <submittedName>
        <fullName evidence="1">Two-CW domain-containing protein</fullName>
    </submittedName>
</protein>